<evidence type="ECO:0000313" key="3">
    <source>
        <dbReference type="Proteomes" id="UP000813461"/>
    </source>
</evidence>
<evidence type="ECO:0000313" key="2">
    <source>
        <dbReference type="EMBL" id="KAH7072358.1"/>
    </source>
</evidence>
<proteinExistence type="predicted"/>
<protein>
    <submittedName>
        <fullName evidence="2">Uncharacterized protein</fullName>
    </submittedName>
</protein>
<feature type="signal peptide" evidence="1">
    <location>
        <begin position="1"/>
        <end position="16"/>
    </location>
</feature>
<dbReference type="AlphaFoldDB" id="A0A8K0QWD9"/>
<dbReference type="Proteomes" id="UP000813461">
    <property type="component" value="Unassembled WGS sequence"/>
</dbReference>
<name>A0A8K0QWD9_9PLEO</name>
<keyword evidence="3" id="KW-1185">Reference proteome</keyword>
<keyword evidence="1" id="KW-0732">Signal</keyword>
<evidence type="ECO:0000256" key="1">
    <source>
        <dbReference type="SAM" id="SignalP"/>
    </source>
</evidence>
<accession>A0A8K0QWD9</accession>
<dbReference type="OrthoDB" id="3776815at2759"/>
<reference evidence="2" key="1">
    <citation type="journal article" date="2021" name="Nat. Commun.">
        <title>Genetic determinants of endophytism in the Arabidopsis root mycobiome.</title>
        <authorList>
            <person name="Mesny F."/>
            <person name="Miyauchi S."/>
            <person name="Thiergart T."/>
            <person name="Pickel B."/>
            <person name="Atanasova L."/>
            <person name="Karlsson M."/>
            <person name="Huettel B."/>
            <person name="Barry K.W."/>
            <person name="Haridas S."/>
            <person name="Chen C."/>
            <person name="Bauer D."/>
            <person name="Andreopoulos W."/>
            <person name="Pangilinan J."/>
            <person name="LaButti K."/>
            <person name="Riley R."/>
            <person name="Lipzen A."/>
            <person name="Clum A."/>
            <person name="Drula E."/>
            <person name="Henrissat B."/>
            <person name="Kohler A."/>
            <person name="Grigoriev I.V."/>
            <person name="Martin F.M."/>
            <person name="Hacquard S."/>
        </authorList>
    </citation>
    <scope>NUCLEOTIDE SEQUENCE</scope>
    <source>
        <strain evidence="2">MPI-SDFR-AT-0120</strain>
    </source>
</reference>
<dbReference type="EMBL" id="JAGMVJ010000023">
    <property type="protein sequence ID" value="KAH7072358.1"/>
    <property type="molecule type" value="Genomic_DNA"/>
</dbReference>
<comment type="caution">
    <text evidence="2">The sequence shown here is derived from an EMBL/GenBank/DDBJ whole genome shotgun (WGS) entry which is preliminary data.</text>
</comment>
<gene>
    <name evidence="2" type="ORF">FB567DRAFT_454806</name>
</gene>
<organism evidence="2 3">
    <name type="scientific">Paraphoma chrysanthemicola</name>
    <dbReference type="NCBI Taxonomy" id="798071"/>
    <lineage>
        <taxon>Eukaryota</taxon>
        <taxon>Fungi</taxon>
        <taxon>Dikarya</taxon>
        <taxon>Ascomycota</taxon>
        <taxon>Pezizomycotina</taxon>
        <taxon>Dothideomycetes</taxon>
        <taxon>Pleosporomycetidae</taxon>
        <taxon>Pleosporales</taxon>
        <taxon>Pleosporineae</taxon>
        <taxon>Phaeosphaeriaceae</taxon>
        <taxon>Paraphoma</taxon>
    </lineage>
</organism>
<feature type="chain" id="PRO_5035444625" evidence="1">
    <location>
        <begin position="17"/>
        <end position="261"/>
    </location>
</feature>
<sequence>MTMILSTLLFAGATSAQLTTSFPFLKTFLGTDKIGFYGSVIGVSGDHTTLAVVYDNGTDVSALGLATQAQTFTIAPTMFQGGTTSRDGPARAGEYILRCEWSTAPDAVPMCTGIYGPDRARIIQCQTPNPRQTPSTGYRTETHTYSGRGTYSAGVETIVRTLAYGVQSSRSRPDWCNDASFVPSDGYSVTATIPRSDIGTFQLVVTAGQEKLNATQGAGVSLSSPTLTGSTSGFSTAAAMPMKTMAPLVAGLGAAIAVFVN</sequence>